<evidence type="ECO:0000259" key="1">
    <source>
        <dbReference type="Pfam" id="PF01850"/>
    </source>
</evidence>
<organism evidence="2 3">
    <name type="scientific">Candidatus Amesbacteria bacterium GW2011_GWA2_42_12</name>
    <dbReference type="NCBI Taxonomy" id="1618356"/>
    <lineage>
        <taxon>Bacteria</taxon>
        <taxon>Candidatus Amesiibacteriota</taxon>
    </lineage>
</organism>
<comment type="caution">
    <text evidence="2">The sequence shown here is derived from an EMBL/GenBank/DDBJ whole genome shotgun (WGS) entry which is preliminary data.</text>
</comment>
<dbReference type="InterPro" id="IPR029060">
    <property type="entry name" value="PIN-like_dom_sf"/>
</dbReference>
<proteinExistence type="predicted"/>
<sequence>MKRYLVDSDFLVAVFNEKDSSHTNAMILLKKIGADEIELWMTNLVRQESATVISHRVDMNGVRLYVKKIVNDIHKFVDVDKSLENDSWRIFLKQTKKGCSFVDCSNLAIVEKYKLDGILTFDQFYPKRIRVV</sequence>
<name>A0A0G1ACZ5_9BACT</name>
<accession>A0A0G1ACZ5</accession>
<dbReference type="AlphaFoldDB" id="A0A0G1ACZ5"/>
<evidence type="ECO:0000313" key="2">
    <source>
        <dbReference type="EMBL" id="KKS31986.1"/>
    </source>
</evidence>
<dbReference type="Gene3D" id="3.40.50.1010">
    <property type="entry name" value="5'-nuclease"/>
    <property type="match status" value="1"/>
</dbReference>
<reference evidence="2 3" key="1">
    <citation type="journal article" date="2015" name="Nature">
        <title>rRNA introns, odd ribosomes, and small enigmatic genomes across a large radiation of phyla.</title>
        <authorList>
            <person name="Brown C.T."/>
            <person name="Hug L.A."/>
            <person name="Thomas B.C."/>
            <person name="Sharon I."/>
            <person name="Castelle C.J."/>
            <person name="Singh A."/>
            <person name="Wilkins M.J."/>
            <person name="Williams K.H."/>
            <person name="Banfield J.F."/>
        </authorList>
    </citation>
    <scope>NUCLEOTIDE SEQUENCE [LARGE SCALE GENOMIC DNA]</scope>
</reference>
<dbReference type="PANTHER" id="PTHR42188">
    <property type="entry name" value="23S RRNA-SPECIFIC ENDONUCLEASE VAPC20"/>
    <property type="match status" value="1"/>
</dbReference>
<evidence type="ECO:0000313" key="3">
    <source>
        <dbReference type="Proteomes" id="UP000034160"/>
    </source>
</evidence>
<dbReference type="STRING" id="1618356.UU93_C0012G0005"/>
<dbReference type="PANTHER" id="PTHR42188:SF1">
    <property type="entry name" value="23S RRNA-SPECIFIC ENDONUCLEASE VAPC20"/>
    <property type="match status" value="1"/>
</dbReference>
<protein>
    <recommendedName>
        <fullName evidence="1">PIN domain-containing protein</fullName>
    </recommendedName>
</protein>
<dbReference type="GO" id="GO:0016075">
    <property type="term" value="P:rRNA catabolic process"/>
    <property type="evidence" value="ECO:0007669"/>
    <property type="project" value="TreeGrafter"/>
</dbReference>
<feature type="domain" description="PIN" evidence="1">
    <location>
        <begin position="4"/>
        <end position="123"/>
    </location>
</feature>
<gene>
    <name evidence="2" type="ORF">UU93_C0012G0005</name>
</gene>
<dbReference type="SUPFAM" id="SSF88723">
    <property type="entry name" value="PIN domain-like"/>
    <property type="match status" value="1"/>
</dbReference>
<dbReference type="Proteomes" id="UP000034160">
    <property type="component" value="Unassembled WGS sequence"/>
</dbReference>
<dbReference type="InterPro" id="IPR039018">
    <property type="entry name" value="VapC20-like"/>
</dbReference>
<dbReference type="GO" id="GO:0004521">
    <property type="term" value="F:RNA endonuclease activity"/>
    <property type="evidence" value="ECO:0007669"/>
    <property type="project" value="InterPro"/>
</dbReference>
<dbReference type="Pfam" id="PF01850">
    <property type="entry name" value="PIN"/>
    <property type="match status" value="1"/>
</dbReference>
<dbReference type="EMBL" id="LCCN01000012">
    <property type="protein sequence ID" value="KKS31986.1"/>
    <property type="molecule type" value="Genomic_DNA"/>
</dbReference>
<dbReference type="InterPro" id="IPR002716">
    <property type="entry name" value="PIN_dom"/>
</dbReference>